<accession>Q69HR8</accession>
<name>Q69HR8_CIOIN</name>
<proteinExistence type="evidence at transcript level"/>
<protein>
    <submittedName>
        <fullName evidence="1">Uncharacterized protein</fullName>
    </submittedName>
</protein>
<dbReference type="EMBL" id="AY261847">
    <property type="protein sequence ID" value="AAP91713.1"/>
    <property type="molecule type" value="mRNA"/>
</dbReference>
<sequence>MAQMHTPTLQDIGIKSTLGYRSTVKNQLNIPCYNKHPSVCVSLCALCLNLTEHLVLLNTQKTENTFIMRKISKVVECAFEH</sequence>
<dbReference type="AlphaFoldDB" id="Q69HR8"/>
<organism evidence="1">
    <name type="scientific">Ciona intestinalis</name>
    <name type="common">Transparent sea squirt</name>
    <name type="synonym">Ascidia intestinalis</name>
    <dbReference type="NCBI Taxonomy" id="7719"/>
    <lineage>
        <taxon>Eukaryota</taxon>
        <taxon>Metazoa</taxon>
        <taxon>Chordata</taxon>
        <taxon>Tunicata</taxon>
        <taxon>Ascidiacea</taxon>
        <taxon>Phlebobranchia</taxon>
        <taxon>Cionidae</taxon>
        <taxon>Ciona</taxon>
    </lineage>
</organism>
<evidence type="ECO:0000313" key="1">
    <source>
        <dbReference type="EMBL" id="AAP91713.1"/>
    </source>
</evidence>
<reference evidence="1" key="1">
    <citation type="journal article" date="2003" name="DNA Res.">
        <title>Identification and sequence of seventy-nine new transcripts expressed in hemocytes of Ciona intestinalis, three of which may be involved in characteristic cell-cell communication.</title>
        <authorList>
            <person name="Terajima D."/>
            <person name="Yamada S."/>
            <person name="Uchino R."/>
            <person name="Ikawa S."/>
            <person name="Ikeda M."/>
            <person name="Shida K."/>
            <person name="Arai Y."/>
            <person name="Wang H.G."/>
            <person name="Satoh N."/>
            <person name="Satake M."/>
        </authorList>
    </citation>
    <scope>NUCLEOTIDE SEQUENCE</scope>
</reference>